<evidence type="ECO:0000256" key="1">
    <source>
        <dbReference type="SAM" id="MobiDB-lite"/>
    </source>
</evidence>
<evidence type="ECO:0000313" key="3">
    <source>
        <dbReference type="Proteomes" id="UP001620626"/>
    </source>
</evidence>
<feature type="compositionally biased region" description="Low complexity" evidence="1">
    <location>
        <begin position="28"/>
        <end position="38"/>
    </location>
</feature>
<gene>
    <name evidence="2" type="ORF">niasHT_014902</name>
</gene>
<feature type="region of interest" description="Disordered" evidence="1">
    <location>
        <begin position="17"/>
        <end position="38"/>
    </location>
</feature>
<evidence type="ECO:0000313" key="2">
    <source>
        <dbReference type="EMBL" id="KAL3113999.1"/>
    </source>
</evidence>
<keyword evidence="3" id="KW-1185">Reference proteome</keyword>
<feature type="compositionally biased region" description="Basic and acidic residues" evidence="1">
    <location>
        <begin position="17"/>
        <end position="27"/>
    </location>
</feature>
<reference evidence="2 3" key="1">
    <citation type="submission" date="2024-10" db="EMBL/GenBank/DDBJ databases">
        <authorList>
            <person name="Kim D."/>
        </authorList>
    </citation>
    <scope>NUCLEOTIDE SEQUENCE [LARGE SCALE GENOMIC DNA]</scope>
    <source>
        <strain evidence="2">BH-2024</strain>
    </source>
</reference>
<organism evidence="2 3">
    <name type="scientific">Heterodera trifolii</name>
    <dbReference type="NCBI Taxonomy" id="157864"/>
    <lineage>
        <taxon>Eukaryota</taxon>
        <taxon>Metazoa</taxon>
        <taxon>Ecdysozoa</taxon>
        <taxon>Nematoda</taxon>
        <taxon>Chromadorea</taxon>
        <taxon>Rhabditida</taxon>
        <taxon>Tylenchina</taxon>
        <taxon>Tylenchomorpha</taxon>
        <taxon>Tylenchoidea</taxon>
        <taxon>Heteroderidae</taxon>
        <taxon>Heteroderinae</taxon>
        <taxon>Heterodera</taxon>
    </lineage>
</organism>
<dbReference type="EMBL" id="JBICBT010000427">
    <property type="protein sequence ID" value="KAL3113999.1"/>
    <property type="molecule type" value="Genomic_DNA"/>
</dbReference>
<protein>
    <submittedName>
        <fullName evidence="2">Uncharacterized protein</fullName>
    </submittedName>
</protein>
<sequence length="104" mass="12106">MPPSENLFNISLNVNDLEARPLPEPHQPEQQQQPQQQQAELLIQIGDVEDELLLNVHEGEERGEEAEQEEEEHNVEQIEELMRLHAEYVAQIFNEIADDEINNE</sequence>
<accession>A0ABD2LFP0</accession>
<name>A0ABD2LFP0_9BILA</name>
<proteinExistence type="predicted"/>
<comment type="caution">
    <text evidence="2">The sequence shown here is derived from an EMBL/GenBank/DDBJ whole genome shotgun (WGS) entry which is preliminary data.</text>
</comment>
<dbReference type="AlphaFoldDB" id="A0ABD2LFP0"/>
<dbReference type="Proteomes" id="UP001620626">
    <property type="component" value="Unassembled WGS sequence"/>
</dbReference>